<accession>A0ACC2G5E7</accession>
<dbReference type="Proteomes" id="UP001157502">
    <property type="component" value="Chromosome 17"/>
</dbReference>
<evidence type="ECO:0000313" key="2">
    <source>
        <dbReference type="Proteomes" id="UP001157502"/>
    </source>
</evidence>
<dbReference type="EMBL" id="CM055744">
    <property type="protein sequence ID" value="KAJ7998796.1"/>
    <property type="molecule type" value="Genomic_DNA"/>
</dbReference>
<organism evidence="1 2">
    <name type="scientific">Dallia pectoralis</name>
    <name type="common">Alaska blackfish</name>
    <dbReference type="NCBI Taxonomy" id="75939"/>
    <lineage>
        <taxon>Eukaryota</taxon>
        <taxon>Metazoa</taxon>
        <taxon>Chordata</taxon>
        <taxon>Craniata</taxon>
        <taxon>Vertebrata</taxon>
        <taxon>Euteleostomi</taxon>
        <taxon>Actinopterygii</taxon>
        <taxon>Neopterygii</taxon>
        <taxon>Teleostei</taxon>
        <taxon>Protacanthopterygii</taxon>
        <taxon>Esociformes</taxon>
        <taxon>Umbridae</taxon>
        <taxon>Dallia</taxon>
    </lineage>
</organism>
<comment type="caution">
    <text evidence="1">The sequence shown here is derived from an EMBL/GenBank/DDBJ whole genome shotgun (WGS) entry which is preliminary data.</text>
</comment>
<sequence>MRGDDSDSDCGRTDESAVQKSMETLCQELNMDEQTASEAMQNFKSIWNTYTLEGDVVHWLACSLYAACRKGLTPTVGRGVMEGNCVSLTRILRTSKLSLIQFFNKMKKWSDMSNLSEDFRNRIGRLERNFEVSTVIFRKFEPIFMDMFQDPQGEPPRQPRSRKHRRLPCHISDVFKFCWTLFVYTKGNFHMIGDDLVNSYHLLLCCLDLVFGNALLCSNRKDLVNPLFKGLPSIYRSENDTPDELLCVVNRLCELHDGLVVEAKGIKEHYFKPYIKRLFERQILKGNEERLTELLDTQNFIDNNKAINREYEEYVLTVGDFDERVFLGADADEEIGTPRKAAPEPRAGQLSARMQVESNLQQHCEKKRSLAPSTPLTGRRYLKEKELLVTPVSSATQSVSRLQSMVSGLRNAPSETLMQIFKSCSRDPTDTIVSRVRTLGETFKQNYTKDSEELPGAHMDFAESRMKLAEILYYKVLENVMAQETRRLQGKDMAVLLEQDIFHCSLMACCLEVVLFAYSSQRTFPWIITVFKLRPFYFFKVIEVFIRSEEGLSRDMVKHLNSIEEQVLECRAWAAESVLWESLEHNQVPTVEEVNFRSSFDTGNSSGPSHLPLVALSPIIHPRIREFRAGLGSARKDVPPSPLSVHDRYSSPAAGSAKRRLFGDDGGSQTQHSSSLAKRLTFSTGGTLKIDMTTANGQQLSIPLPGNELGGITLIQVQSGREPGSPITAQVLLTASPSRPNPAPQPQPDPQQSRPRRTGSLALFFRKVYHLASVRLRDLCVRLDISAELRGKIWTCFEHSIVQSPELMKDRHLDQLLLCAIYIISKITKEAHSFQDIMKCYRSQPQASSHVYRSVLIRSYSKTAPPLDENMDVDSTSGAESAEKANQRSIEDCSTQQGEERGDLIQFYNSVYVLQMKGFALRYSATTTDSRMEEPPLSPFPSVRSQPLSPRRISQRHSLYVSPHKNGSCLTPNSAYTYRINGSPSKELTDINRMIRQGVVSRKRAFSMEGDYSADSPTKRVCPESEDVLLKRLQDVVSERAHH</sequence>
<reference evidence="1" key="1">
    <citation type="submission" date="2021-05" db="EMBL/GenBank/DDBJ databases">
        <authorList>
            <person name="Pan Q."/>
            <person name="Jouanno E."/>
            <person name="Zahm M."/>
            <person name="Klopp C."/>
            <person name="Cabau C."/>
            <person name="Louis A."/>
            <person name="Berthelot C."/>
            <person name="Parey E."/>
            <person name="Roest Crollius H."/>
            <person name="Montfort J."/>
            <person name="Robinson-Rechavi M."/>
            <person name="Bouchez O."/>
            <person name="Lampietro C."/>
            <person name="Lopez Roques C."/>
            <person name="Donnadieu C."/>
            <person name="Postlethwait J."/>
            <person name="Bobe J."/>
            <person name="Dillon D."/>
            <person name="Chandos A."/>
            <person name="von Hippel F."/>
            <person name="Guiguen Y."/>
        </authorList>
    </citation>
    <scope>NUCLEOTIDE SEQUENCE</scope>
    <source>
        <strain evidence="1">YG-Jan2019</strain>
    </source>
</reference>
<proteinExistence type="predicted"/>
<gene>
    <name evidence="1" type="ORF">DPEC_G00208640</name>
</gene>
<evidence type="ECO:0000313" key="1">
    <source>
        <dbReference type="EMBL" id="KAJ7998796.1"/>
    </source>
</evidence>
<name>A0ACC2G5E7_DALPE</name>
<protein>
    <submittedName>
        <fullName evidence="1">Uncharacterized protein</fullName>
    </submittedName>
</protein>
<keyword evidence="2" id="KW-1185">Reference proteome</keyword>